<reference evidence="2 3" key="1">
    <citation type="submission" date="2024-04" db="EMBL/GenBank/DDBJ databases">
        <title>Tritrichomonas musculus Genome.</title>
        <authorList>
            <person name="Alves-Ferreira E."/>
            <person name="Grigg M."/>
            <person name="Lorenzi H."/>
            <person name="Galac M."/>
        </authorList>
    </citation>
    <scope>NUCLEOTIDE SEQUENCE [LARGE SCALE GENOMIC DNA]</scope>
    <source>
        <strain evidence="2 3">EAF2021</strain>
    </source>
</reference>
<organism evidence="2 3">
    <name type="scientific">Tritrichomonas musculus</name>
    <dbReference type="NCBI Taxonomy" id="1915356"/>
    <lineage>
        <taxon>Eukaryota</taxon>
        <taxon>Metamonada</taxon>
        <taxon>Parabasalia</taxon>
        <taxon>Tritrichomonadida</taxon>
        <taxon>Tritrichomonadidae</taxon>
        <taxon>Tritrichomonas</taxon>
    </lineage>
</organism>
<name>A0ABR2GUC4_9EUKA</name>
<dbReference type="EMBL" id="JAPFFF010000062">
    <property type="protein sequence ID" value="KAK8836957.1"/>
    <property type="molecule type" value="Genomic_DNA"/>
</dbReference>
<feature type="region of interest" description="Disordered" evidence="1">
    <location>
        <begin position="33"/>
        <end position="56"/>
    </location>
</feature>
<sequence>MGFCCSCPCSNNETRDQFESLVIPKPSPVDIVDIQPESSNSDIPLFAPAPSDDDNVEVSDVEVIPDSDENSENEK</sequence>
<comment type="caution">
    <text evidence="2">The sequence shown here is derived from an EMBL/GenBank/DDBJ whole genome shotgun (WGS) entry which is preliminary data.</text>
</comment>
<accession>A0ABR2GUC4</accession>
<evidence type="ECO:0000256" key="1">
    <source>
        <dbReference type="SAM" id="MobiDB-lite"/>
    </source>
</evidence>
<gene>
    <name evidence="2" type="ORF">M9Y10_036991</name>
</gene>
<proteinExistence type="predicted"/>
<evidence type="ECO:0000313" key="2">
    <source>
        <dbReference type="EMBL" id="KAK8836957.1"/>
    </source>
</evidence>
<dbReference type="Proteomes" id="UP001470230">
    <property type="component" value="Unassembled WGS sequence"/>
</dbReference>
<evidence type="ECO:0000313" key="3">
    <source>
        <dbReference type="Proteomes" id="UP001470230"/>
    </source>
</evidence>
<protein>
    <submittedName>
        <fullName evidence="2">Uncharacterized protein</fullName>
    </submittedName>
</protein>
<keyword evidence="3" id="KW-1185">Reference proteome</keyword>